<evidence type="ECO:0000313" key="1">
    <source>
        <dbReference type="EMBL" id="KAJ9048617.1"/>
    </source>
</evidence>
<dbReference type="EMBL" id="QTSX02007358">
    <property type="protein sequence ID" value="KAJ9048617.1"/>
    <property type="molecule type" value="Genomic_DNA"/>
</dbReference>
<keyword evidence="1" id="KW-0548">Nucleotidyltransferase</keyword>
<comment type="caution">
    <text evidence="1">The sequence shown here is derived from an EMBL/GenBank/DDBJ whole genome shotgun (WGS) entry which is preliminary data.</text>
</comment>
<reference evidence="1" key="1">
    <citation type="submission" date="2022-04" db="EMBL/GenBank/DDBJ databases">
        <title>Genome of the entomopathogenic fungus Entomophthora muscae.</title>
        <authorList>
            <person name="Elya C."/>
            <person name="Lovett B.R."/>
            <person name="Lee E."/>
            <person name="Macias A.M."/>
            <person name="Hajek A.E."/>
            <person name="De Bivort B.L."/>
            <person name="Kasson M.T."/>
            <person name="De Fine Licht H.H."/>
            <person name="Stajich J.E."/>
        </authorList>
    </citation>
    <scope>NUCLEOTIDE SEQUENCE</scope>
    <source>
        <strain evidence="1">Berkeley</strain>
    </source>
</reference>
<dbReference type="Proteomes" id="UP001165960">
    <property type="component" value="Unassembled WGS sequence"/>
</dbReference>
<gene>
    <name evidence="1" type="primary">RPO21_7</name>
    <name evidence="1" type="ORF">DSO57_1033186</name>
</gene>
<accession>A0ACC2RET9</accession>
<keyword evidence="1" id="KW-0240">DNA-directed RNA polymerase</keyword>
<protein>
    <submittedName>
        <fullName evidence="1">DNA-directed RNA polymerase II core subunit rpo21</fullName>
        <ecNumber evidence="1">2.7.7.6</ecNumber>
    </submittedName>
</protein>
<proteinExistence type="predicted"/>
<name>A0ACC2RET9_9FUNG</name>
<evidence type="ECO:0000313" key="2">
    <source>
        <dbReference type="Proteomes" id="UP001165960"/>
    </source>
</evidence>
<organism evidence="1 2">
    <name type="scientific">Entomophthora muscae</name>
    <dbReference type="NCBI Taxonomy" id="34485"/>
    <lineage>
        <taxon>Eukaryota</taxon>
        <taxon>Fungi</taxon>
        <taxon>Fungi incertae sedis</taxon>
        <taxon>Zoopagomycota</taxon>
        <taxon>Entomophthoromycotina</taxon>
        <taxon>Entomophthoromycetes</taxon>
        <taxon>Entomophthorales</taxon>
        <taxon>Entomophthoraceae</taxon>
        <taxon>Entomophthora</taxon>
    </lineage>
</organism>
<dbReference type="EC" id="2.7.7.6" evidence="1"/>
<keyword evidence="1" id="KW-0804">Transcription</keyword>
<keyword evidence="1" id="KW-0808">Transferase</keyword>
<keyword evidence="2" id="KW-1185">Reference proteome</keyword>
<sequence length="1827" mass="201119">MSVVHVIYPETMDESGYRPKSQGLLDPLMGSIDRNYKCATCSEDMAECPGHFGHLELCRPVFHCGFIIRVKKILECICYFCGRLKTDTENVKFNRALYYTNKQKRFKAIWEACKAKTVCDAGRELAANQNPDDPLEEGLNPKMGCGHKQPTYRKDGLKLYATFKADKYTEESNSDEKLVITAQFVYQTFKKISDEDLETMGLSPQFARPEWMLITNIPVPPPCVRPSIVVPGMGRSEDDLTHKLSDIIKANEQLRHAEDEGEPTHILDEYEFLLQFHVSTFKDNDVAGLPAATQKSGRPVKSLRARLKGKEGRIRGNLMGKRVDFSARTVITGDPMLSINEVGVPLSIARNLTFPEMVTSYNFEKMQNLVRNGPTQHPGAKYVIRDDGVRIDLRHRRATGDMALQVGFCVERHIDNGDVVIFNRQPSLHKMSMMGHHVRVLPFSTFRLNLSVTSPYNADFDGDEMNMHVPQSHEARSEVLELMMVSKQIVSPQGNKPVMGIVQDSLCGVRKFTKRDCFLSKEFVHNLVLWIPDWNGYIPPPCIQFPVPLWTGKQLLSLLIPTGINMTTFHSAHPDDEKSYISPGDTRVEIVNGEIIAGIICKRTVGASAGGLIHTIYNELGEEPTTRFLNGTQTLVNYWFMQNSFSIAIGDMIADHETMRKVNQSIADAKIEVARCIEEAQSGSLQPLPGLTVRETFESRVNQALNKARDDAGKMAERSLPEYNNIKQMVVSGSKGSFINISQMAACVGQQNVEGKRIPFGFQNRTLPHFTKYDHSPVSRGFVENSYLRGLTPQEFFFHAMGGREGLIDTAVKTAETGYIQRRLVKALEDVMVNYDGTVRNSLGQIVQFCYGEDGMDAAFIEKQRFDNLCLSNLEFENKYLLTVNPSGELNVDSALFDNDAFLDVGISYHAFSKALADEFAQLLSDRNLLRNFVFTSGENEWPMPVNIKRLIRNAQVMFHCHAHRPTNLHPSLVISTVERMLAGLTVIRGNDALSEEANTNATILFKVLVRSILASKRVLEEFHLTTEAFEWLIAEIQTRFNLAQANPGEMVGTLAAQSIGEPATQMTLNTFHLAGVSSANGTQGVPRLKEIINVATNLRTPGMTVHLSEDYCMSDAKAKSVQINLEHCTLASVTNRTQIFYDPDPSNSLIPQDTEWLFQLSQLDDSIFKNASNWVLRIELDSLALVDKNLTPQHIANEIKHKYSNEVICFATEENAEPAVIHCRIANTHDQTESADGSTIDEDSFLRRLEANMLAEITLRGISSIKRVFIMKRKNTRIDHVVGQFQTREEFVLETDGTNLQEVMYMEQIDPTRIYSNDIVEIMEVLGIEAGRNAILKELSNVIRFGGSYVNYRHLSLLCDIMTTRGNLMAITRHGINRTDSGALMRCSFEETVEILMDAAAVGDFDDCKGISENIMLGQVAPLGSGSFDVLLDETALFNMPRAAFSLNERKVKSMAGFSPYSPMQSPYSPQMTPYDGRSPERIDMYGTGSPAGVLFSPIGDSGASSFSKVASPMPGPVWGNIDGTASPAYVPNAVGSSPMYSPSATAFSISSPKYSPASPTYSPTSPLSKGGRFKPDSPTYSPTSPRYTAASPSYSPTAGSSGLAKLTSFSPTSPSYSPTSPRMATNSAFSPFGNQGASQPFSPSGPSYSPTSPSYSPSSPLRTLNASSFSPTSPSYSPNSPSYSPSAAAYSPIASGQSVTSPAYRPTGASYSPTSPSYSPAGPSFSPASPSYSPSSPSYARASYTPGSPSFSPMSPGLSSGNPRGASYNPTSPSYSPNSPALPSVTSHTYSGATNATPFTFNYPLGSSQDKKDTSDSENIESPKH</sequence>